<feature type="modified residue" description="N6-(pyridoxal phosphate)lysine" evidence="5 6">
    <location>
        <position position="40"/>
    </location>
</feature>
<feature type="active site" description="Proton acceptor; specific for L-alanine" evidence="5">
    <location>
        <position position="265"/>
    </location>
</feature>
<dbReference type="SMART" id="SM01005">
    <property type="entry name" value="Ala_racemase_C"/>
    <property type="match status" value="1"/>
</dbReference>
<name>A0A9D9DJF0_9BACT</name>
<dbReference type="AlphaFoldDB" id="A0A9D9DJF0"/>
<dbReference type="PRINTS" id="PR00992">
    <property type="entry name" value="ALARACEMASE"/>
</dbReference>
<dbReference type="NCBIfam" id="TIGR00492">
    <property type="entry name" value="alr"/>
    <property type="match status" value="1"/>
</dbReference>
<dbReference type="InterPro" id="IPR011079">
    <property type="entry name" value="Ala_racemase_C"/>
</dbReference>
<comment type="similarity">
    <text evidence="5">Belongs to the alanine racemase family.</text>
</comment>
<dbReference type="GO" id="GO:0030632">
    <property type="term" value="P:D-alanine biosynthetic process"/>
    <property type="evidence" value="ECO:0007669"/>
    <property type="project" value="UniProtKB-UniRule"/>
</dbReference>
<dbReference type="Pfam" id="PF01168">
    <property type="entry name" value="Ala_racemase_N"/>
    <property type="match status" value="1"/>
</dbReference>
<dbReference type="HAMAP" id="MF_01201">
    <property type="entry name" value="Ala_racemase"/>
    <property type="match status" value="1"/>
</dbReference>
<evidence type="ECO:0000256" key="3">
    <source>
        <dbReference type="ARBA" id="ARBA00022898"/>
    </source>
</evidence>
<dbReference type="PANTHER" id="PTHR30511">
    <property type="entry name" value="ALANINE RACEMASE"/>
    <property type="match status" value="1"/>
</dbReference>
<dbReference type="EMBL" id="JADINB010000084">
    <property type="protein sequence ID" value="MBO8429032.1"/>
    <property type="molecule type" value="Genomic_DNA"/>
</dbReference>
<organism evidence="9 10">
    <name type="scientific">Candidatus Egerieousia excrementavium</name>
    <dbReference type="NCBI Taxonomy" id="2840778"/>
    <lineage>
        <taxon>Bacteria</taxon>
        <taxon>Pseudomonadati</taxon>
        <taxon>Bacteroidota</taxon>
        <taxon>Bacteroidia</taxon>
        <taxon>Bacteroidales</taxon>
        <taxon>Candidatus Egerieousia</taxon>
    </lineage>
</organism>
<evidence type="ECO:0000256" key="2">
    <source>
        <dbReference type="ARBA" id="ARBA00001933"/>
    </source>
</evidence>
<dbReference type="Proteomes" id="UP000823635">
    <property type="component" value="Unassembled WGS sequence"/>
</dbReference>
<dbReference type="GO" id="GO:0008784">
    <property type="term" value="F:alanine racemase activity"/>
    <property type="evidence" value="ECO:0007669"/>
    <property type="project" value="UniProtKB-UniRule"/>
</dbReference>
<accession>A0A9D9DJF0</accession>
<dbReference type="PANTHER" id="PTHR30511:SF0">
    <property type="entry name" value="ALANINE RACEMASE, CATABOLIC-RELATED"/>
    <property type="match status" value="1"/>
</dbReference>
<evidence type="ECO:0000256" key="6">
    <source>
        <dbReference type="PIRSR" id="PIRSR600821-50"/>
    </source>
</evidence>
<reference evidence="9" key="2">
    <citation type="journal article" date="2021" name="PeerJ">
        <title>Extensive microbial diversity within the chicken gut microbiome revealed by metagenomics and culture.</title>
        <authorList>
            <person name="Gilroy R."/>
            <person name="Ravi A."/>
            <person name="Getino M."/>
            <person name="Pursley I."/>
            <person name="Horton D.L."/>
            <person name="Alikhan N.F."/>
            <person name="Baker D."/>
            <person name="Gharbi K."/>
            <person name="Hall N."/>
            <person name="Watson M."/>
            <person name="Adriaenssens E.M."/>
            <person name="Foster-Nyarko E."/>
            <person name="Jarju S."/>
            <person name="Secka A."/>
            <person name="Antonio M."/>
            <person name="Oren A."/>
            <person name="Chaudhuri R.R."/>
            <person name="La Ragione R."/>
            <person name="Hildebrand F."/>
            <person name="Pallen M.J."/>
        </authorList>
    </citation>
    <scope>NUCLEOTIDE SEQUENCE</scope>
    <source>
        <strain evidence="9">15467</strain>
    </source>
</reference>
<evidence type="ECO:0000256" key="5">
    <source>
        <dbReference type="HAMAP-Rule" id="MF_01201"/>
    </source>
</evidence>
<dbReference type="InterPro" id="IPR029066">
    <property type="entry name" value="PLP-binding_barrel"/>
</dbReference>
<dbReference type="InterPro" id="IPR001608">
    <property type="entry name" value="Ala_racemase_N"/>
</dbReference>
<keyword evidence="3 5" id="KW-0663">Pyridoxal phosphate</keyword>
<dbReference type="Gene3D" id="3.20.20.10">
    <property type="entry name" value="Alanine racemase"/>
    <property type="match status" value="1"/>
</dbReference>
<dbReference type="CDD" id="cd00430">
    <property type="entry name" value="PLPDE_III_AR"/>
    <property type="match status" value="1"/>
</dbReference>
<dbReference type="Pfam" id="PF00842">
    <property type="entry name" value="Ala_racemase_C"/>
    <property type="match status" value="1"/>
</dbReference>
<evidence type="ECO:0000259" key="8">
    <source>
        <dbReference type="SMART" id="SM01005"/>
    </source>
</evidence>
<gene>
    <name evidence="9" type="primary">alr</name>
    <name evidence="9" type="ORF">IAC68_03745</name>
</gene>
<dbReference type="InterPro" id="IPR000821">
    <property type="entry name" value="Ala_racemase"/>
</dbReference>
<comment type="catalytic activity">
    <reaction evidence="1 5">
        <text>L-alanine = D-alanine</text>
        <dbReference type="Rhea" id="RHEA:20249"/>
        <dbReference type="ChEBI" id="CHEBI:57416"/>
        <dbReference type="ChEBI" id="CHEBI:57972"/>
        <dbReference type="EC" id="5.1.1.1"/>
    </reaction>
</comment>
<feature type="binding site" evidence="5 7">
    <location>
        <position position="138"/>
    </location>
    <ligand>
        <name>substrate</name>
    </ligand>
</feature>
<comment type="caution">
    <text evidence="9">The sequence shown here is derived from an EMBL/GenBank/DDBJ whole genome shotgun (WGS) entry which is preliminary data.</text>
</comment>
<feature type="binding site" evidence="5 7">
    <location>
        <position position="316"/>
    </location>
    <ligand>
        <name>substrate</name>
    </ligand>
</feature>
<dbReference type="EC" id="5.1.1.1" evidence="5"/>
<evidence type="ECO:0000256" key="4">
    <source>
        <dbReference type="ARBA" id="ARBA00023235"/>
    </source>
</evidence>
<dbReference type="GO" id="GO:0005829">
    <property type="term" value="C:cytosol"/>
    <property type="evidence" value="ECO:0007669"/>
    <property type="project" value="TreeGrafter"/>
</dbReference>
<evidence type="ECO:0000313" key="9">
    <source>
        <dbReference type="EMBL" id="MBO8429032.1"/>
    </source>
</evidence>
<proteinExistence type="inferred from homology"/>
<feature type="active site" description="Proton acceptor; specific for D-alanine" evidence="5">
    <location>
        <position position="40"/>
    </location>
</feature>
<comment type="pathway">
    <text evidence="5">Amino-acid biosynthesis; D-alanine biosynthesis; D-alanine from L-alanine: step 1/1.</text>
</comment>
<evidence type="ECO:0000313" key="10">
    <source>
        <dbReference type="Proteomes" id="UP000823635"/>
    </source>
</evidence>
<dbReference type="InterPro" id="IPR009006">
    <property type="entry name" value="Ala_racemase/Decarboxylase_C"/>
</dbReference>
<comment type="cofactor">
    <cofactor evidence="2 5 6">
        <name>pyridoxal 5'-phosphate</name>
        <dbReference type="ChEBI" id="CHEBI:597326"/>
    </cofactor>
</comment>
<keyword evidence="4 5" id="KW-0413">Isomerase</keyword>
<evidence type="ECO:0000256" key="1">
    <source>
        <dbReference type="ARBA" id="ARBA00000316"/>
    </source>
</evidence>
<dbReference type="SUPFAM" id="SSF50621">
    <property type="entry name" value="Alanine racemase C-terminal domain-like"/>
    <property type="match status" value="1"/>
</dbReference>
<dbReference type="SUPFAM" id="SSF51419">
    <property type="entry name" value="PLP-binding barrel"/>
    <property type="match status" value="1"/>
</dbReference>
<dbReference type="FunFam" id="3.20.20.10:FF:000002">
    <property type="entry name" value="Alanine racemase"/>
    <property type="match status" value="1"/>
</dbReference>
<dbReference type="Gene3D" id="2.40.37.10">
    <property type="entry name" value="Lyase, Ornithine Decarboxylase, Chain A, domain 1"/>
    <property type="match status" value="1"/>
</dbReference>
<comment type="function">
    <text evidence="5">Catalyzes the interconversion of L-alanine and D-alanine. May also act on other amino acids.</text>
</comment>
<reference evidence="9" key="1">
    <citation type="submission" date="2020-10" db="EMBL/GenBank/DDBJ databases">
        <authorList>
            <person name="Gilroy R."/>
        </authorList>
    </citation>
    <scope>NUCLEOTIDE SEQUENCE</scope>
    <source>
        <strain evidence="9">15467</strain>
    </source>
</reference>
<dbReference type="GO" id="GO:0030170">
    <property type="term" value="F:pyridoxal phosphate binding"/>
    <property type="evidence" value="ECO:0007669"/>
    <property type="project" value="UniProtKB-UniRule"/>
</dbReference>
<evidence type="ECO:0000256" key="7">
    <source>
        <dbReference type="PIRSR" id="PIRSR600821-52"/>
    </source>
</evidence>
<sequence length="371" mass="41056">MEQKCGTLAELEISYPNCIHNYNYFRSKLKPSTKLLILIKANSYGHGAVEFARIMEEAGADYFAVAHPVEGIELKKGGIKRPVIILTAGTDNYREIIGNSLEPGIPNLESLEIFNRTLEENGIENYPVHIKLDTGMHRLGFMEHELPALLDFLKSHPRIKVQSVYSHLAASDEAIHDSFTLGQIELYSKMAARIDAILDYRPLHHILNSAGIERFTEYQFDMVRLGIGIYGISATDSKMLKPAATLRCKILQIKELQPSDGTVGYGRHGKLHPEGITKTATLPLGYADGIDRHLGRGNARFLLNGKLVPTIGNICMDMCMIDITGVDAKVGDTVTIFGETPHASELAAILGTIPYEIFTSVAKRVKRVVIK</sequence>
<feature type="domain" description="Alanine racemase C-terminal" evidence="8">
    <location>
        <begin position="243"/>
        <end position="370"/>
    </location>
</feature>
<protein>
    <recommendedName>
        <fullName evidence="5">Alanine racemase</fullName>
        <ecNumber evidence="5">5.1.1.1</ecNumber>
    </recommendedName>
</protein>